<keyword evidence="5" id="KW-0539">Nucleus</keyword>
<dbReference type="GO" id="GO:0003677">
    <property type="term" value="F:DNA binding"/>
    <property type="evidence" value="ECO:0007669"/>
    <property type="project" value="UniProtKB-KW"/>
</dbReference>
<name>A0A022QSZ8_ERYGU</name>
<feature type="domain" description="TF-B3" evidence="7">
    <location>
        <begin position="116"/>
        <end position="218"/>
    </location>
</feature>
<proteinExistence type="predicted"/>
<feature type="region of interest" description="Disordered" evidence="6">
    <location>
        <begin position="1"/>
        <end position="58"/>
    </location>
</feature>
<evidence type="ECO:0000256" key="6">
    <source>
        <dbReference type="SAM" id="MobiDB-lite"/>
    </source>
</evidence>
<evidence type="ECO:0000256" key="5">
    <source>
        <dbReference type="ARBA" id="ARBA00023242"/>
    </source>
</evidence>
<dbReference type="GO" id="GO:0005634">
    <property type="term" value="C:nucleus"/>
    <property type="evidence" value="ECO:0007669"/>
    <property type="project" value="UniProtKB-SubCell"/>
</dbReference>
<dbReference type="SUPFAM" id="SSF101936">
    <property type="entry name" value="DNA-binding pseudobarrel domain"/>
    <property type="match status" value="1"/>
</dbReference>
<evidence type="ECO:0000256" key="2">
    <source>
        <dbReference type="ARBA" id="ARBA00023015"/>
    </source>
</evidence>
<comment type="subcellular location">
    <subcellularLocation>
        <location evidence="1">Nucleus</location>
    </subcellularLocation>
</comment>
<dbReference type="AlphaFoldDB" id="A0A022QSZ8"/>
<dbReference type="SMART" id="SM01019">
    <property type="entry name" value="B3"/>
    <property type="match status" value="1"/>
</dbReference>
<dbReference type="EMBL" id="KI630881">
    <property type="protein sequence ID" value="EYU31867.1"/>
    <property type="molecule type" value="Genomic_DNA"/>
</dbReference>
<evidence type="ECO:0000256" key="1">
    <source>
        <dbReference type="ARBA" id="ARBA00004123"/>
    </source>
</evidence>
<dbReference type="GO" id="GO:0003700">
    <property type="term" value="F:DNA-binding transcription factor activity"/>
    <property type="evidence" value="ECO:0007669"/>
    <property type="project" value="InterPro"/>
</dbReference>
<dbReference type="Gene3D" id="2.40.330.10">
    <property type="entry name" value="DNA-binding pseudobarrel domain"/>
    <property type="match status" value="1"/>
</dbReference>
<dbReference type="InterPro" id="IPR015300">
    <property type="entry name" value="DNA-bd_pseudobarrel_sf"/>
</dbReference>
<dbReference type="PANTHER" id="PTHR31140">
    <property type="entry name" value="B3 DOMAIN-CONTAINING TRANSCRIPTION FACTOR ABI3"/>
    <property type="match status" value="1"/>
</dbReference>
<accession>A0A022QSZ8</accession>
<evidence type="ECO:0000313" key="9">
    <source>
        <dbReference type="Proteomes" id="UP000030748"/>
    </source>
</evidence>
<dbReference type="STRING" id="4155.A0A022QSZ8"/>
<evidence type="ECO:0000256" key="3">
    <source>
        <dbReference type="ARBA" id="ARBA00023125"/>
    </source>
</evidence>
<evidence type="ECO:0000313" key="8">
    <source>
        <dbReference type="EMBL" id="EYU31867.1"/>
    </source>
</evidence>
<keyword evidence="4" id="KW-0804">Transcription</keyword>
<evidence type="ECO:0000259" key="7">
    <source>
        <dbReference type="PROSITE" id="PS50863"/>
    </source>
</evidence>
<dbReference type="Pfam" id="PF02362">
    <property type="entry name" value="B3"/>
    <property type="match status" value="1"/>
</dbReference>
<dbReference type="InterPro" id="IPR003340">
    <property type="entry name" value="B3_DNA-bd"/>
</dbReference>
<organism evidence="8 9">
    <name type="scientific">Erythranthe guttata</name>
    <name type="common">Yellow monkey flower</name>
    <name type="synonym">Mimulus guttatus</name>
    <dbReference type="NCBI Taxonomy" id="4155"/>
    <lineage>
        <taxon>Eukaryota</taxon>
        <taxon>Viridiplantae</taxon>
        <taxon>Streptophyta</taxon>
        <taxon>Embryophyta</taxon>
        <taxon>Tracheophyta</taxon>
        <taxon>Spermatophyta</taxon>
        <taxon>Magnoliopsida</taxon>
        <taxon>eudicotyledons</taxon>
        <taxon>Gunneridae</taxon>
        <taxon>Pentapetalae</taxon>
        <taxon>asterids</taxon>
        <taxon>lamiids</taxon>
        <taxon>Lamiales</taxon>
        <taxon>Phrymaceae</taxon>
        <taxon>Erythranthe</taxon>
    </lineage>
</organism>
<protein>
    <recommendedName>
        <fullName evidence="7">TF-B3 domain-containing protein</fullName>
    </recommendedName>
</protein>
<keyword evidence="2" id="KW-0805">Transcription regulation</keyword>
<reference evidence="8 9" key="1">
    <citation type="journal article" date="2013" name="Proc. Natl. Acad. Sci. U.S.A.">
        <title>Fine-scale variation in meiotic recombination in Mimulus inferred from population shotgun sequencing.</title>
        <authorList>
            <person name="Hellsten U."/>
            <person name="Wright K.M."/>
            <person name="Jenkins J."/>
            <person name="Shu S."/>
            <person name="Yuan Y."/>
            <person name="Wessler S.R."/>
            <person name="Schmutz J."/>
            <person name="Willis J.H."/>
            <person name="Rokhsar D.S."/>
        </authorList>
    </citation>
    <scope>NUCLEOTIDE SEQUENCE [LARGE SCALE GENOMIC DNA]</scope>
    <source>
        <strain evidence="9">cv. DUN x IM62</strain>
    </source>
</reference>
<evidence type="ECO:0000256" key="4">
    <source>
        <dbReference type="ARBA" id="ARBA00023163"/>
    </source>
</evidence>
<dbReference type="eggNOG" id="ENOG502QPW6">
    <property type="taxonomic scope" value="Eukaryota"/>
</dbReference>
<gene>
    <name evidence="8" type="ORF">MIMGU_mgv1a018740mg</name>
</gene>
<dbReference type="Proteomes" id="UP000030748">
    <property type="component" value="Unassembled WGS sequence"/>
</dbReference>
<dbReference type="PANTHER" id="PTHR31140:SF73">
    <property type="entry name" value="B3 DOMAIN-CONTAINING TRANSCRIPTION FACTOR FUS3"/>
    <property type="match status" value="1"/>
</dbReference>
<sequence length="275" mass="31295">MERNEAISYSNGEEVKVVMGSSSNSNSNSIAEGVRRRSSSRLQQNRNVEEPAELGVQRPDFFSTPGFVNIHRGPRMPRSRRATPLSLTFPASHVPPPPPPPPPAAEIDLSKLNYLFKKQLKNSDVSALRRMVLPKRDAEIHLPVLESKEGVYISMLDMDGLHDWWFKYRYWPNNSSRMYVLESTGEFVYTHGLETDDYILVYQNVEDGKYVIEARKKEEQDAPRILLNEVVIREPTATDMALSLIDEGMEALYEYNATFMDDTPLDYLGGPITLP</sequence>
<keyword evidence="9" id="KW-1185">Reference proteome</keyword>
<keyword evidence="3" id="KW-0238">DNA-binding</keyword>
<feature type="non-terminal residue" evidence="8">
    <location>
        <position position="275"/>
    </location>
</feature>
<dbReference type="PROSITE" id="PS50863">
    <property type="entry name" value="B3"/>
    <property type="match status" value="1"/>
</dbReference>
<dbReference type="InterPro" id="IPR044800">
    <property type="entry name" value="LEC2-like"/>
</dbReference>
<dbReference type="CDD" id="cd10017">
    <property type="entry name" value="B3_DNA"/>
    <property type="match status" value="1"/>
</dbReference>